<reference evidence="8" key="1">
    <citation type="journal article" date="2019" name="Int. J. Syst. Evol. Microbiol.">
        <title>The Global Catalogue of Microorganisms (GCM) 10K type strain sequencing project: providing services to taxonomists for standard genome sequencing and annotation.</title>
        <authorList>
            <consortium name="The Broad Institute Genomics Platform"/>
            <consortium name="The Broad Institute Genome Sequencing Center for Infectious Disease"/>
            <person name="Wu L."/>
            <person name="Ma J."/>
        </authorList>
    </citation>
    <scope>NUCLEOTIDE SEQUENCE [LARGE SCALE GENOMIC DNA]</scope>
    <source>
        <strain evidence="8">JCM 9687</strain>
    </source>
</reference>
<evidence type="ECO:0000256" key="1">
    <source>
        <dbReference type="ARBA" id="ARBA00009986"/>
    </source>
</evidence>
<evidence type="ECO:0000313" key="8">
    <source>
        <dbReference type="Proteomes" id="UP001500483"/>
    </source>
</evidence>
<dbReference type="SUPFAM" id="SSF53720">
    <property type="entry name" value="ALDH-like"/>
    <property type="match status" value="1"/>
</dbReference>
<dbReference type="CDD" id="cd07099">
    <property type="entry name" value="ALDH_DDALDH"/>
    <property type="match status" value="1"/>
</dbReference>
<evidence type="ECO:0000256" key="2">
    <source>
        <dbReference type="ARBA" id="ARBA00023002"/>
    </source>
</evidence>
<feature type="domain" description="Aldehyde dehydrogenase" evidence="6">
    <location>
        <begin position="7"/>
        <end position="451"/>
    </location>
</feature>
<feature type="active site" evidence="4">
    <location>
        <position position="238"/>
    </location>
</feature>
<evidence type="ECO:0000256" key="3">
    <source>
        <dbReference type="PIRNR" id="PIRNR036492"/>
    </source>
</evidence>
<dbReference type="RefSeq" id="WP_344927090.1">
    <property type="nucleotide sequence ID" value="NZ_BAAAYK010000038.1"/>
</dbReference>
<dbReference type="Proteomes" id="UP001500483">
    <property type="component" value="Unassembled WGS sequence"/>
</dbReference>
<dbReference type="InterPro" id="IPR029510">
    <property type="entry name" value="Ald_DH_CS_GLU"/>
</dbReference>
<dbReference type="Pfam" id="PF00171">
    <property type="entry name" value="Aldedh"/>
    <property type="match status" value="1"/>
</dbReference>
<dbReference type="PROSITE" id="PS00687">
    <property type="entry name" value="ALDEHYDE_DEHYDR_GLU"/>
    <property type="match status" value="1"/>
</dbReference>
<keyword evidence="8" id="KW-1185">Reference proteome</keyword>
<proteinExistence type="inferred from homology"/>
<dbReference type="PANTHER" id="PTHR11699">
    <property type="entry name" value="ALDEHYDE DEHYDROGENASE-RELATED"/>
    <property type="match status" value="1"/>
</dbReference>
<comment type="caution">
    <text evidence="7">The sequence shown here is derived from an EMBL/GenBank/DDBJ whole genome shotgun (WGS) entry which is preliminary data.</text>
</comment>
<gene>
    <name evidence="7" type="ORF">GCM10020366_29260</name>
</gene>
<dbReference type="InterPro" id="IPR012394">
    <property type="entry name" value="Aldehyde_DH_NAD(P)"/>
</dbReference>
<keyword evidence="2 3" id="KW-0560">Oxidoreductase</keyword>
<accession>A0ABP6RNX3</accession>
<protein>
    <recommendedName>
        <fullName evidence="3">Aldehyde dehydrogenase</fullName>
    </recommendedName>
</protein>
<name>A0ABP6RNX3_9PSEU</name>
<evidence type="ECO:0000259" key="6">
    <source>
        <dbReference type="Pfam" id="PF00171"/>
    </source>
</evidence>
<dbReference type="InterPro" id="IPR016161">
    <property type="entry name" value="Ald_DH/histidinol_DH"/>
</dbReference>
<organism evidence="7 8">
    <name type="scientific">Saccharopolyspora gregorii</name>
    <dbReference type="NCBI Taxonomy" id="33914"/>
    <lineage>
        <taxon>Bacteria</taxon>
        <taxon>Bacillati</taxon>
        <taxon>Actinomycetota</taxon>
        <taxon>Actinomycetes</taxon>
        <taxon>Pseudonocardiales</taxon>
        <taxon>Pseudonocardiaceae</taxon>
        <taxon>Saccharopolyspora</taxon>
    </lineage>
</organism>
<evidence type="ECO:0000256" key="4">
    <source>
        <dbReference type="PROSITE-ProRule" id="PRU10007"/>
    </source>
</evidence>
<evidence type="ECO:0000256" key="5">
    <source>
        <dbReference type="RuleBase" id="RU003345"/>
    </source>
</evidence>
<comment type="similarity">
    <text evidence="1 3 5">Belongs to the aldehyde dehydrogenase family.</text>
</comment>
<dbReference type="Gene3D" id="3.40.309.10">
    <property type="entry name" value="Aldehyde Dehydrogenase, Chain A, domain 2"/>
    <property type="match status" value="1"/>
</dbReference>
<dbReference type="InterPro" id="IPR016162">
    <property type="entry name" value="Ald_DH_N"/>
</dbReference>
<dbReference type="InterPro" id="IPR015590">
    <property type="entry name" value="Aldehyde_DH_dom"/>
</dbReference>
<sequence>MTDPTPRLRSTDPADGGLVAEFDVDGPEQVAAAVARAREASTWWAGLGFADRERRLLRWAAHLTRHAEEITALVRAENGKPRDDVFLELTLTLEHIRWAARHARSVLRPRSVSPGALMANHAARVEQRPLGVVGVIGPWNYPLFTPNGSIAYALAAGNAVVFKPSEHTPAVGRWYVEAFAAANPDAPAGVLSAVQGGGETGAALCRAGVDKLAFTGSTATGKKIMATCAETLTPVLVECGGKDALIVAADADLTAAADAAAWGAMSNSGQTCVGVERIYVVREVRERFLAELEHRLRRVRAGVHYGPMTVPAQVEIVRGHVADALAHGATARVGGAESVRPPYVDPVLLVDADEDSAAVREETFGPTVTVRTVESVDEAVRLANATEFGLAATVFSRGRGMEIARRIRAGATSVNAVLGFAAVAALPFGGVGASGFGRIHGAEGLLEFSRSHSLTRQRFALPGMALMSFERTARTMRLVERIVRWRHGRAR</sequence>
<dbReference type="PIRSF" id="PIRSF036492">
    <property type="entry name" value="ALDH"/>
    <property type="match status" value="1"/>
</dbReference>
<dbReference type="InterPro" id="IPR016163">
    <property type="entry name" value="Ald_DH_C"/>
</dbReference>
<evidence type="ECO:0000313" key="7">
    <source>
        <dbReference type="EMBL" id="GAA3358182.1"/>
    </source>
</evidence>
<dbReference type="EMBL" id="BAAAYK010000038">
    <property type="protein sequence ID" value="GAA3358182.1"/>
    <property type="molecule type" value="Genomic_DNA"/>
</dbReference>
<dbReference type="Gene3D" id="3.40.605.10">
    <property type="entry name" value="Aldehyde Dehydrogenase, Chain A, domain 1"/>
    <property type="match status" value="1"/>
</dbReference>